<feature type="chain" id="PRO_5037450746" evidence="1">
    <location>
        <begin position="24"/>
        <end position="168"/>
    </location>
</feature>
<dbReference type="EMBL" id="JABZSQ010000063">
    <property type="protein sequence ID" value="MBF1414845.1"/>
    <property type="molecule type" value="Genomic_DNA"/>
</dbReference>
<evidence type="ECO:0000313" key="4">
    <source>
        <dbReference type="Proteomes" id="UP000757461"/>
    </source>
</evidence>
<dbReference type="Pfam" id="PF18962">
    <property type="entry name" value="Por_Secre_tail"/>
    <property type="match status" value="1"/>
</dbReference>
<proteinExistence type="predicted"/>
<dbReference type="AlphaFoldDB" id="A0A930HYM5"/>
<gene>
    <name evidence="3" type="ORF">HXN33_04595</name>
</gene>
<protein>
    <submittedName>
        <fullName evidence="3">T9SS type A sorting domain-containing protein</fullName>
    </submittedName>
</protein>
<dbReference type="InterPro" id="IPR026444">
    <property type="entry name" value="Secre_tail"/>
</dbReference>
<dbReference type="NCBIfam" id="TIGR04183">
    <property type="entry name" value="Por_Secre_tail"/>
    <property type="match status" value="1"/>
</dbReference>
<dbReference type="Proteomes" id="UP000757461">
    <property type="component" value="Unassembled WGS sequence"/>
</dbReference>
<name>A0A930HYM5_9BACT</name>
<accession>A0A930HYM5</accession>
<comment type="caution">
    <text evidence="3">The sequence shown here is derived from an EMBL/GenBank/DDBJ whole genome shotgun (WGS) entry which is preliminary data.</text>
</comment>
<organism evidence="3 4">
    <name type="scientific">Prevotella histicola</name>
    <dbReference type="NCBI Taxonomy" id="470565"/>
    <lineage>
        <taxon>Bacteria</taxon>
        <taxon>Pseudomonadati</taxon>
        <taxon>Bacteroidota</taxon>
        <taxon>Bacteroidia</taxon>
        <taxon>Bacteroidales</taxon>
        <taxon>Prevotellaceae</taxon>
        <taxon>Prevotella</taxon>
    </lineage>
</organism>
<sequence length="168" mass="18210">MNKVSFMGLIALFLSLMPLQSHAQEWLATFLVLTETNGTKTEFPLESQPVVTFEQNNLVVTCNGKTLSTALTDVSEYSFIQRKVTAGINNLPGKGTDKEAATPSFSFHNAEVSGLKEGANVGIYDLNGRLISAVRADAVGHATLNLSSLPKGIYILRTPTKSFKFVNQ</sequence>
<reference evidence="3" key="1">
    <citation type="submission" date="2020-04" db="EMBL/GenBank/DDBJ databases">
        <title>Deep metagenomics examines the oral microbiome during advanced dental caries in children, revealing novel taxa and co-occurrences with host molecules.</title>
        <authorList>
            <person name="Baker J.L."/>
            <person name="Morton J.T."/>
            <person name="Dinis M."/>
            <person name="Alvarez R."/>
            <person name="Tran N.C."/>
            <person name="Knight R."/>
            <person name="Edlund A."/>
        </authorList>
    </citation>
    <scope>NUCLEOTIDE SEQUENCE</scope>
    <source>
        <strain evidence="3">JCVI_25_bin.9</strain>
    </source>
</reference>
<feature type="signal peptide" evidence="1">
    <location>
        <begin position="1"/>
        <end position="23"/>
    </location>
</feature>
<keyword evidence="1" id="KW-0732">Signal</keyword>
<evidence type="ECO:0000259" key="2">
    <source>
        <dbReference type="Pfam" id="PF18962"/>
    </source>
</evidence>
<feature type="domain" description="Secretion system C-terminal sorting" evidence="2">
    <location>
        <begin position="117"/>
        <end position="162"/>
    </location>
</feature>
<evidence type="ECO:0000313" key="3">
    <source>
        <dbReference type="EMBL" id="MBF1414845.1"/>
    </source>
</evidence>
<evidence type="ECO:0000256" key="1">
    <source>
        <dbReference type="SAM" id="SignalP"/>
    </source>
</evidence>